<evidence type="ECO:0000256" key="6">
    <source>
        <dbReference type="ARBA" id="ARBA00022975"/>
    </source>
</evidence>
<dbReference type="PROSITE" id="PS00482">
    <property type="entry name" value="DIHYDROOROTASE_1"/>
    <property type="match status" value="1"/>
</dbReference>
<dbReference type="SUPFAM" id="SSF51556">
    <property type="entry name" value="Metallo-dependent hydrolases"/>
    <property type="match status" value="1"/>
</dbReference>
<comment type="cofactor">
    <cofactor evidence="1">
        <name>Zn(2+)</name>
        <dbReference type="ChEBI" id="CHEBI:29105"/>
    </cofactor>
</comment>
<dbReference type="GO" id="GO:0004038">
    <property type="term" value="F:allantoinase activity"/>
    <property type="evidence" value="ECO:0007669"/>
    <property type="project" value="TreeGrafter"/>
</dbReference>
<dbReference type="Proteomes" id="UP000481872">
    <property type="component" value="Unassembled WGS sequence"/>
</dbReference>
<comment type="similarity">
    <text evidence="3">Belongs to the metallo-dependent hydrolases superfamily. DHOase family. Class I DHOase subfamily.</text>
</comment>
<dbReference type="Gene3D" id="3.20.20.140">
    <property type="entry name" value="Metal-dependent hydrolases"/>
    <property type="match status" value="1"/>
</dbReference>
<protein>
    <submittedName>
        <fullName evidence="8">Dihydroorotase</fullName>
    </submittedName>
</protein>
<evidence type="ECO:0000256" key="4">
    <source>
        <dbReference type="ARBA" id="ARBA00022723"/>
    </source>
</evidence>
<dbReference type="GO" id="GO:0006145">
    <property type="term" value="P:purine nucleobase catabolic process"/>
    <property type="evidence" value="ECO:0007669"/>
    <property type="project" value="TreeGrafter"/>
</dbReference>
<dbReference type="RefSeq" id="WP_061993998.1">
    <property type="nucleotide sequence ID" value="NZ_JAAGPU010000004.1"/>
</dbReference>
<dbReference type="PANTHER" id="PTHR43668:SF2">
    <property type="entry name" value="ALLANTOINASE"/>
    <property type="match status" value="1"/>
</dbReference>
<gene>
    <name evidence="8" type="ORF">G3M99_03755</name>
</gene>
<evidence type="ECO:0000256" key="5">
    <source>
        <dbReference type="ARBA" id="ARBA00022801"/>
    </source>
</evidence>
<dbReference type="InterPro" id="IPR050138">
    <property type="entry name" value="DHOase/Allantoinase_Hydrolase"/>
</dbReference>
<keyword evidence="9" id="KW-1185">Reference proteome</keyword>
<accession>A0A6M0GZL4</accession>
<evidence type="ECO:0000259" key="7">
    <source>
        <dbReference type="Pfam" id="PF01979"/>
    </source>
</evidence>
<keyword evidence="6" id="KW-0665">Pyrimidine biosynthesis</keyword>
<comment type="caution">
    <text evidence="8">The sequence shown here is derived from an EMBL/GenBank/DDBJ whole genome shotgun (WGS) entry which is preliminary data.</text>
</comment>
<keyword evidence="4" id="KW-0479">Metal-binding</keyword>
<dbReference type="PROSITE" id="PS00483">
    <property type="entry name" value="DIHYDROOROTASE_2"/>
    <property type="match status" value="1"/>
</dbReference>
<comment type="function">
    <text evidence="2">Catalyzes the reversible cyclization of carbamoyl aspartate to dihydroorotate.</text>
</comment>
<evidence type="ECO:0000256" key="2">
    <source>
        <dbReference type="ARBA" id="ARBA00002368"/>
    </source>
</evidence>
<dbReference type="InterPro" id="IPR004722">
    <property type="entry name" value="DHOase"/>
</dbReference>
<dbReference type="EMBL" id="JAAGPU010000004">
    <property type="protein sequence ID" value="NEU03980.1"/>
    <property type="molecule type" value="Genomic_DNA"/>
</dbReference>
<dbReference type="NCBIfam" id="TIGR00857">
    <property type="entry name" value="pyrC_multi"/>
    <property type="match status" value="1"/>
</dbReference>
<feature type="domain" description="Amidohydrolase-related" evidence="7">
    <location>
        <begin position="48"/>
        <end position="391"/>
    </location>
</feature>
<evidence type="ECO:0000256" key="3">
    <source>
        <dbReference type="ARBA" id="ARBA00010286"/>
    </source>
</evidence>
<evidence type="ECO:0000313" key="8">
    <source>
        <dbReference type="EMBL" id="NEU03980.1"/>
    </source>
</evidence>
<keyword evidence="5" id="KW-0378">Hydrolase</keyword>
<dbReference type="GO" id="GO:0046872">
    <property type="term" value="F:metal ion binding"/>
    <property type="evidence" value="ECO:0007669"/>
    <property type="project" value="UniProtKB-KW"/>
</dbReference>
<dbReference type="InterPro" id="IPR006680">
    <property type="entry name" value="Amidohydro-rel"/>
</dbReference>
<evidence type="ECO:0000313" key="9">
    <source>
        <dbReference type="Proteomes" id="UP000481872"/>
    </source>
</evidence>
<dbReference type="GO" id="GO:0005737">
    <property type="term" value="C:cytoplasm"/>
    <property type="evidence" value="ECO:0007669"/>
    <property type="project" value="TreeGrafter"/>
</dbReference>
<organism evidence="8 9">
    <name type="scientific">Clostridium senegalense</name>
    <dbReference type="NCBI Taxonomy" id="1465809"/>
    <lineage>
        <taxon>Bacteria</taxon>
        <taxon>Bacillati</taxon>
        <taxon>Bacillota</taxon>
        <taxon>Clostridia</taxon>
        <taxon>Eubacteriales</taxon>
        <taxon>Clostridiaceae</taxon>
        <taxon>Clostridium</taxon>
    </lineage>
</organism>
<dbReference type="GO" id="GO:0006221">
    <property type="term" value="P:pyrimidine nucleotide biosynthetic process"/>
    <property type="evidence" value="ECO:0007669"/>
    <property type="project" value="UniProtKB-KW"/>
</dbReference>
<dbReference type="SUPFAM" id="SSF51338">
    <property type="entry name" value="Composite domain of metallo-dependent hydrolases"/>
    <property type="match status" value="1"/>
</dbReference>
<dbReference type="AlphaFoldDB" id="A0A6M0GZL4"/>
<dbReference type="Pfam" id="PF01979">
    <property type="entry name" value="Amidohydro_1"/>
    <property type="match status" value="1"/>
</dbReference>
<dbReference type="InterPro" id="IPR032466">
    <property type="entry name" value="Metal_Hydrolase"/>
</dbReference>
<dbReference type="InterPro" id="IPR002195">
    <property type="entry name" value="Dihydroorotase_CS"/>
</dbReference>
<dbReference type="PANTHER" id="PTHR43668">
    <property type="entry name" value="ALLANTOINASE"/>
    <property type="match status" value="1"/>
</dbReference>
<dbReference type="CDD" id="cd01317">
    <property type="entry name" value="DHOase_IIa"/>
    <property type="match status" value="1"/>
</dbReference>
<reference evidence="8 9" key="1">
    <citation type="submission" date="2020-02" db="EMBL/GenBank/DDBJ databases">
        <title>Genome assembly of a novel Clostridium senegalense strain.</title>
        <authorList>
            <person name="Gupta T.B."/>
            <person name="Jauregui R."/>
            <person name="Maclean P."/>
            <person name="Nawarathana A."/>
            <person name="Brightwell G."/>
        </authorList>
    </citation>
    <scope>NUCLEOTIDE SEQUENCE [LARGE SCALE GENOMIC DNA]</scope>
    <source>
        <strain evidence="8 9">AGRFS4</strain>
    </source>
</reference>
<name>A0A6M0GZL4_9CLOT</name>
<dbReference type="InterPro" id="IPR011059">
    <property type="entry name" value="Metal-dep_hydrolase_composite"/>
</dbReference>
<evidence type="ECO:0000256" key="1">
    <source>
        <dbReference type="ARBA" id="ARBA00001947"/>
    </source>
</evidence>
<dbReference type="GO" id="GO:0004151">
    <property type="term" value="F:dihydroorotase activity"/>
    <property type="evidence" value="ECO:0007669"/>
    <property type="project" value="InterPro"/>
</dbReference>
<proteinExistence type="inferred from homology"/>
<sequence>MELLIKNAKVVDCYGSYLGDVYIKDGIINKIGRNLRKSCKTIDAKGYVLMPSFVDLHVHFREPGFTYKEDIESGSRAAVKGGYTMVNLMANTNPVCSSMDTVNYVRGRANQIGLIDVHQTVSITNSFDGKDISHLDRIDNSIKIISEDGKDVMNSKIMLDAMVKAKEKKLILMCHCEEENLSKYDMRIAENIMTLRNLEFAKITGATVHIAHVSTQEAMKYIIRYKDEGTKVTCEVAPHHLFLENECNYKVNPPIRKKEDVEFLIKAIEDGYVDVIATDHAPHSKEDKESGAPGISGIETAFSVCYTKLVKENGISLEKLSEIMSKKPSEMLGVKKGKIEIGYEGDLVLIDLEAKYNIDSERFYSKGKNTPLNGVEVYGDIIKTIKNGEIVYSNNKYEI</sequence>